<proteinExistence type="predicted"/>
<sequence length="117" mass="13316">MNKLISTVVKSMQSQAPLYAYHFPNGSVYNNPAVTAKRIIKVVGERLRKIDPERWESTPITFNTNWNDAAGYVDVATCIHIHDALEKEFGIEIKDRAFLVSSIETAFYIVNIHHDSH</sequence>
<evidence type="ECO:0000313" key="1">
    <source>
        <dbReference type="EMBL" id="CAD8043727.1"/>
    </source>
</evidence>
<gene>
    <name evidence="1" type="ORF">PPRIM_AZ9-3.1.T0050381</name>
</gene>
<accession>A0A8S1JPP4</accession>
<reference evidence="1" key="1">
    <citation type="submission" date="2021-01" db="EMBL/GenBank/DDBJ databases">
        <authorList>
            <consortium name="Genoscope - CEA"/>
            <person name="William W."/>
        </authorList>
    </citation>
    <scope>NUCLEOTIDE SEQUENCE</scope>
</reference>
<name>A0A8S1JPP4_PARPR</name>
<dbReference type="AlphaFoldDB" id="A0A8S1JPP4"/>
<comment type="caution">
    <text evidence="1">The sequence shown here is derived from an EMBL/GenBank/DDBJ whole genome shotgun (WGS) entry which is preliminary data.</text>
</comment>
<protein>
    <submittedName>
        <fullName evidence="1">Uncharacterized protein</fullName>
    </submittedName>
</protein>
<organism evidence="1 2">
    <name type="scientific">Paramecium primaurelia</name>
    <dbReference type="NCBI Taxonomy" id="5886"/>
    <lineage>
        <taxon>Eukaryota</taxon>
        <taxon>Sar</taxon>
        <taxon>Alveolata</taxon>
        <taxon>Ciliophora</taxon>
        <taxon>Intramacronucleata</taxon>
        <taxon>Oligohymenophorea</taxon>
        <taxon>Peniculida</taxon>
        <taxon>Parameciidae</taxon>
        <taxon>Paramecium</taxon>
    </lineage>
</organism>
<evidence type="ECO:0000313" key="2">
    <source>
        <dbReference type="Proteomes" id="UP000688137"/>
    </source>
</evidence>
<dbReference type="EMBL" id="CAJJDM010000002">
    <property type="protein sequence ID" value="CAD8043727.1"/>
    <property type="molecule type" value="Genomic_DNA"/>
</dbReference>
<keyword evidence="2" id="KW-1185">Reference proteome</keyword>
<dbReference type="Proteomes" id="UP000688137">
    <property type="component" value="Unassembled WGS sequence"/>
</dbReference>